<dbReference type="PANTHER" id="PTHR37323:SF1">
    <property type="entry name" value="L-ORNITHINE N(ALPHA)-ACYLTRANSFERASE"/>
    <property type="match status" value="1"/>
</dbReference>
<comment type="function">
    <text evidence="9">Catalyzes the first step in the biosynthesis of ornithine lipids, which are phosphorus-free membrane lipids. Catalyzes the 3-hydroxyacyl-acyl carrier protein-dependent acylation of ornithine to form lyso-ornithine lipid (LOL).</text>
</comment>
<dbReference type="InterPro" id="IPR002123">
    <property type="entry name" value="Plipid/glycerol_acylTrfase"/>
</dbReference>
<dbReference type="Pfam" id="PF13444">
    <property type="entry name" value="Acetyltransf_5"/>
    <property type="match status" value="1"/>
</dbReference>
<accession>A0ABV9QZJ1</accession>
<evidence type="ECO:0000256" key="2">
    <source>
        <dbReference type="ARBA" id="ARBA00022516"/>
    </source>
</evidence>
<comment type="similarity">
    <text evidence="6">Belongs to the acetyltransferase family. OlsB subfamily.</text>
</comment>
<name>A0ABV9QZJ1_9GAMM</name>
<dbReference type="RefSeq" id="WP_380022779.1">
    <property type="nucleotide sequence ID" value="NZ_JBHSHD010000017.1"/>
</dbReference>
<evidence type="ECO:0000313" key="12">
    <source>
        <dbReference type="EMBL" id="MFC4822467.1"/>
    </source>
</evidence>
<keyword evidence="13" id="KW-1185">Reference proteome</keyword>
<dbReference type="EC" id="2.3.2.30" evidence="7"/>
<dbReference type="InterPro" id="IPR045746">
    <property type="entry name" value="ACT14924-like_Acyltransf_dom"/>
</dbReference>
<keyword evidence="5 12" id="KW-0012">Acyltransferase</keyword>
<keyword evidence="3 12" id="KW-0808">Transferase</keyword>
<dbReference type="SUPFAM" id="SSF69593">
    <property type="entry name" value="Glycerol-3-phosphate (1)-acyltransferase"/>
    <property type="match status" value="1"/>
</dbReference>
<keyword evidence="2" id="KW-0444">Lipid biosynthesis</keyword>
<evidence type="ECO:0000256" key="5">
    <source>
        <dbReference type="ARBA" id="ARBA00023315"/>
    </source>
</evidence>
<keyword evidence="4" id="KW-0443">Lipid metabolism</keyword>
<evidence type="ECO:0000259" key="11">
    <source>
        <dbReference type="SMART" id="SM00563"/>
    </source>
</evidence>
<evidence type="ECO:0000313" key="13">
    <source>
        <dbReference type="Proteomes" id="UP001595886"/>
    </source>
</evidence>
<dbReference type="SUPFAM" id="SSF55729">
    <property type="entry name" value="Acyl-CoA N-acyltransferases (Nat)"/>
    <property type="match status" value="1"/>
</dbReference>
<dbReference type="InterPro" id="IPR016181">
    <property type="entry name" value="Acyl_CoA_acyltransferase"/>
</dbReference>
<organism evidence="12 13">
    <name type="scientific">Dokdonella ginsengisoli</name>
    <dbReference type="NCBI Taxonomy" id="363846"/>
    <lineage>
        <taxon>Bacteria</taxon>
        <taxon>Pseudomonadati</taxon>
        <taxon>Pseudomonadota</taxon>
        <taxon>Gammaproteobacteria</taxon>
        <taxon>Lysobacterales</taxon>
        <taxon>Rhodanobacteraceae</taxon>
        <taxon>Dokdonella</taxon>
    </lineage>
</organism>
<feature type="domain" description="Phospholipid/glycerol acyltransferase" evidence="11">
    <location>
        <begin position="83"/>
        <end position="200"/>
    </location>
</feature>
<sequence>MISVERTFYEKFPRLSEGRARTFSQPVVGLLRKIACEERINSLLKGGESLSGFDFLEFVLNDLKIGYGVANTDRENIPVEGRVVIVANHPLGAMDALTLIQLVGSVRRDVKVLANDVLMKLEPLKPLFLPLPVFGNGSAMAGMREAYRALEREEAVIVFPSGEVSRMSSKGVRDLEWSPGFARLALKTGAPVLPVHIQARNSPVFYGVSMLAKPLAMLLLAREMFGAANSRIDFQVGEIVPTSALTRSNLDAAQIATHMRRHVYRLAHRRPTVFPTSAAVAHPESPLEVRRALQAAEVLGRTNDGKQILLLDARPDDPALREIGRLRELAFRRVGEGTGARRDLDRYDAWYRHVVLWDEQALAIVGAYRLGEAGTILRERGLDGLYSASLFDYAPEAQAFLPEAVELGRSFVQPAYWGSRSLDYLWQGIGAYLRKRPEVRYLFGPVSLSASLPPEAREWIVHYHGHYFRDHEQLAQARNPFVISRSIADAAHADWAGRSPGEGLSILKQRLADMKAQLPTLYRQYADLCEPAGVRFLDFGVDPAFGGCVDGLVRLDLAHLRPIKRARYIDGARGPDAAQQNLA</sequence>
<comment type="catalytic activity">
    <reaction evidence="10">
        <text>a (3R)-hydroxyacyl-[ACP] + L-ornithine = a lyso-ornithine lipid + holo-[ACP] + H(+)</text>
        <dbReference type="Rhea" id="RHEA:20633"/>
        <dbReference type="Rhea" id="RHEA-COMP:9685"/>
        <dbReference type="Rhea" id="RHEA-COMP:9945"/>
        <dbReference type="ChEBI" id="CHEBI:15378"/>
        <dbReference type="ChEBI" id="CHEBI:46911"/>
        <dbReference type="ChEBI" id="CHEBI:64479"/>
        <dbReference type="ChEBI" id="CHEBI:78827"/>
        <dbReference type="ChEBI" id="CHEBI:138482"/>
        <dbReference type="EC" id="2.3.2.30"/>
    </reaction>
    <physiologicalReaction direction="left-to-right" evidence="10">
        <dbReference type="Rhea" id="RHEA:20634"/>
    </physiologicalReaction>
</comment>
<dbReference type="Proteomes" id="UP001595886">
    <property type="component" value="Unassembled WGS sequence"/>
</dbReference>
<comment type="pathway">
    <text evidence="1">Lipid metabolism.</text>
</comment>
<dbReference type="GO" id="GO:0016746">
    <property type="term" value="F:acyltransferase activity"/>
    <property type="evidence" value="ECO:0007669"/>
    <property type="project" value="UniProtKB-KW"/>
</dbReference>
<proteinExistence type="inferred from homology"/>
<gene>
    <name evidence="12" type="ORF">ACFO6Q_19265</name>
</gene>
<dbReference type="InterPro" id="IPR052351">
    <property type="entry name" value="Ornithine_N-alpha-AT"/>
</dbReference>
<evidence type="ECO:0000256" key="6">
    <source>
        <dbReference type="ARBA" id="ARBA00038095"/>
    </source>
</evidence>
<protein>
    <recommendedName>
        <fullName evidence="8">L-ornithine N(alpha)-acyltransferase</fullName>
        <ecNumber evidence="7">2.3.2.30</ecNumber>
    </recommendedName>
</protein>
<evidence type="ECO:0000256" key="10">
    <source>
        <dbReference type="ARBA" id="ARBA00047785"/>
    </source>
</evidence>
<evidence type="ECO:0000256" key="8">
    <source>
        <dbReference type="ARBA" id="ARBA00039866"/>
    </source>
</evidence>
<evidence type="ECO:0000256" key="3">
    <source>
        <dbReference type="ARBA" id="ARBA00022679"/>
    </source>
</evidence>
<evidence type="ECO:0000256" key="7">
    <source>
        <dbReference type="ARBA" id="ARBA00039058"/>
    </source>
</evidence>
<evidence type="ECO:0000256" key="9">
    <source>
        <dbReference type="ARBA" id="ARBA00045724"/>
    </source>
</evidence>
<reference evidence="13" key="1">
    <citation type="journal article" date="2019" name="Int. J. Syst. Evol. Microbiol.">
        <title>The Global Catalogue of Microorganisms (GCM) 10K type strain sequencing project: providing services to taxonomists for standard genome sequencing and annotation.</title>
        <authorList>
            <consortium name="The Broad Institute Genomics Platform"/>
            <consortium name="The Broad Institute Genome Sequencing Center for Infectious Disease"/>
            <person name="Wu L."/>
            <person name="Ma J."/>
        </authorList>
    </citation>
    <scope>NUCLEOTIDE SEQUENCE [LARGE SCALE GENOMIC DNA]</scope>
    <source>
        <strain evidence="13">CCUG 30340</strain>
    </source>
</reference>
<dbReference type="Pfam" id="PF19576">
    <property type="entry name" value="Acyltransf_2"/>
    <property type="match status" value="1"/>
</dbReference>
<evidence type="ECO:0000256" key="1">
    <source>
        <dbReference type="ARBA" id="ARBA00005189"/>
    </source>
</evidence>
<dbReference type="PANTHER" id="PTHR37323">
    <property type="entry name" value="GCN5-RELATED N-ACETYLTRANSFERASE"/>
    <property type="match status" value="1"/>
</dbReference>
<dbReference type="EMBL" id="JBHSHD010000017">
    <property type="protein sequence ID" value="MFC4822467.1"/>
    <property type="molecule type" value="Genomic_DNA"/>
</dbReference>
<dbReference type="SMART" id="SM00563">
    <property type="entry name" value="PlsC"/>
    <property type="match status" value="1"/>
</dbReference>
<comment type="caution">
    <text evidence="12">The sequence shown here is derived from an EMBL/GenBank/DDBJ whole genome shotgun (WGS) entry which is preliminary data.</text>
</comment>
<evidence type="ECO:0000256" key="4">
    <source>
        <dbReference type="ARBA" id="ARBA00023098"/>
    </source>
</evidence>